<gene>
    <name evidence="1" type="ORF">GCM10023116_48470</name>
</gene>
<proteinExistence type="predicted"/>
<evidence type="ECO:0000313" key="2">
    <source>
        <dbReference type="Proteomes" id="UP001500604"/>
    </source>
</evidence>
<dbReference type="EMBL" id="BAABFL010000477">
    <property type="protein sequence ID" value="GAA4652563.1"/>
    <property type="molecule type" value="Genomic_DNA"/>
</dbReference>
<protein>
    <submittedName>
        <fullName evidence="1">Uncharacterized protein</fullName>
    </submittedName>
</protein>
<reference evidence="2" key="1">
    <citation type="journal article" date="2019" name="Int. J. Syst. Evol. Microbiol.">
        <title>The Global Catalogue of Microorganisms (GCM) 10K type strain sequencing project: providing services to taxonomists for standard genome sequencing and annotation.</title>
        <authorList>
            <consortium name="The Broad Institute Genomics Platform"/>
            <consortium name="The Broad Institute Genome Sequencing Center for Infectious Disease"/>
            <person name="Wu L."/>
            <person name="Ma J."/>
        </authorList>
    </citation>
    <scope>NUCLEOTIDE SEQUENCE [LARGE SCALE GENOMIC DNA]</scope>
    <source>
        <strain evidence="2">JCM 17805</strain>
    </source>
</reference>
<comment type="caution">
    <text evidence="1">The sequence shown here is derived from an EMBL/GenBank/DDBJ whole genome shotgun (WGS) entry which is preliminary data.</text>
</comment>
<accession>A0ABP8V8H7</accession>
<sequence>MPVTTGRTDILVLWSNDSRLANDAGPSPCLVPEAGLVFRTVELFNPVPGKDALEGVDTTLHVFCHCFVAE</sequence>
<dbReference type="Proteomes" id="UP001500604">
    <property type="component" value="Unassembled WGS sequence"/>
</dbReference>
<evidence type="ECO:0000313" key="1">
    <source>
        <dbReference type="EMBL" id="GAA4652563.1"/>
    </source>
</evidence>
<name>A0ABP8V8H7_9GAMM</name>
<keyword evidence="2" id="KW-1185">Reference proteome</keyword>
<organism evidence="1 2">
    <name type="scientific">Kistimonas scapharcae</name>
    <dbReference type="NCBI Taxonomy" id="1036133"/>
    <lineage>
        <taxon>Bacteria</taxon>
        <taxon>Pseudomonadati</taxon>
        <taxon>Pseudomonadota</taxon>
        <taxon>Gammaproteobacteria</taxon>
        <taxon>Oceanospirillales</taxon>
        <taxon>Endozoicomonadaceae</taxon>
        <taxon>Kistimonas</taxon>
    </lineage>
</organism>